<dbReference type="AlphaFoldDB" id="A0A1I6KYY9"/>
<feature type="transmembrane region" description="Helical" evidence="1">
    <location>
        <begin position="109"/>
        <end position="128"/>
    </location>
</feature>
<dbReference type="RefSeq" id="WP_089815696.1">
    <property type="nucleotide sequence ID" value="NZ_FOZK01000002.1"/>
</dbReference>
<gene>
    <name evidence="2" type="ORF">SAMN05216559_1597</name>
</gene>
<proteinExistence type="predicted"/>
<evidence type="ECO:0000256" key="1">
    <source>
        <dbReference type="SAM" id="Phobius"/>
    </source>
</evidence>
<accession>A0A1I6KYY9</accession>
<feature type="transmembrane region" description="Helical" evidence="1">
    <location>
        <begin position="12"/>
        <end position="33"/>
    </location>
</feature>
<feature type="transmembrane region" description="Helical" evidence="1">
    <location>
        <begin position="80"/>
        <end position="102"/>
    </location>
</feature>
<evidence type="ECO:0000313" key="2">
    <source>
        <dbReference type="EMBL" id="SFR96439.1"/>
    </source>
</evidence>
<name>A0A1I6KYY9_9EURY</name>
<feature type="transmembrane region" description="Helical" evidence="1">
    <location>
        <begin position="40"/>
        <end position="60"/>
    </location>
</feature>
<keyword evidence="1" id="KW-0812">Transmembrane</keyword>
<keyword evidence="3" id="KW-1185">Reference proteome</keyword>
<dbReference type="EMBL" id="FOZK01000002">
    <property type="protein sequence ID" value="SFR96439.1"/>
    <property type="molecule type" value="Genomic_DNA"/>
</dbReference>
<dbReference type="Proteomes" id="UP000199062">
    <property type="component" value="Unassembled WGS sequence"/>
</dbReference>
<sequence length="170" mass="17923">MQGLPDPLFGSIPANWGIAVAVALVLVALPLRYRRSDTPLRIAAASGVLAAGVGLALWAVPRLWLGTFRQFSFPDLPVAIAVYGIGTLLLAVQVAGPVYGYLEYGLVSPLAVALTSTTLSTFLHFQLGGETESFALYAVFAPWVLGTIVGLALLESGARRYVIPRVGSPE</sequence>
<organism evidence="2 3">
    <name type="scientific">Halomicrobium zhouii</name>
    <dbReference type="NCBI Taxonomy" id="767519"/>
    <lineage>
        <taxon>Archaea</taxon>
        <taxon>Methanobacteriati</taxon>
        <taxon>Methanobacteriota</taxon>
        <taxon>Stenosarchaea group</taxon>
        <taxon>Halobacteria</taxon>
        <taxon>Halobacteriales</taxon>
        <taxon>Haloarculaceae</taxon>
        <taxon>Halomicrobium</taxon>
    </lineage>
</organism>
<feature type="transmembrane region" description="Helical" evidence="1">
    <location>
        <begin position="134"/>
        <end position="154"/>
    </location>
</feature>
<keyword evidence="1" id="KW-1133">Transmembrane helix</keyword>
<reference evidence="2 3" key="1">
    <citation type="submission" date="2016-10" db="EMBL/GenBank/DDBJ databases">
        <authorList>
            <person name="de Groot N.N."/>
        </authorList>
    </citation>
    <scope>NUCLEOTIDE SEQUENCE [LARGE SCALE GENOMIC DNA]</scope>
    <source>
        <strain evidence="2 3">CGMCC 1.10457</strain>
    </source>
</reference>
<evidence type="ECO:0000313" key="3">
    <source>
        <dbReference type="Proteomes" id="UP000199062"/>
    </source>
</evidence>
<protein>
    <submittedName>
        <fullName evidence="2">Uncharacterized protein</fullName>
    </submittedName>
</protein>
<keyword evidence="1" id="KW-0472">Membrane</keyword>